<dbReference type="KEGG" id="senf:GJR95_26210"/>
<feature type="compositionally biased region" description="Basic and acidic residues" evidence="1">
    <location>
        <begin position="51"/>
        <end position="68"/>
    </location>
</feature>
<dbReference type="RefSeq" id="WP_162388691.1">
    <property type="nucleotide sequence ID" value="NZ_CP045997.1"/>
</dbReference>
<evidence type="ECO:0000313" key="3">
    <source>
        <dbReference type="Proteomes" id="UP000464577"/>
    </source>
</evidence>
<accession>A0A6P1W2P4</accession>
<reference evidence="2 3" key="1">
    <citation type="submission" date="2019-11" db="EMBL/GenBank/DDBJ databases">
        <title>Spirosoma endbachense sp. nov., isolated from a natural salt meadow.</title>
        <authorList>
            <person name="Rojas J."/>
            <person name="Ambika Manirajan B."/>
            <person name="Ratering S."/>
            <person name="Suarez C."/>
            <person name="Geissler-Plaum R."/>
            <person name="Schnell S."/>
        </authorList>
    </citation>
    <scope>NUCLEOTIDE SEQUENCE [LARGE SCALE GENOMIC DNA]</scope>
    <source>
        <strain evidence="2 3">I-24</strain>
    </source>
</reference>
<dbReference type="Proteomes" id="UP000464577">
    <property type="component" value="Chromosome"/>
</dbReference>
<protein>
    <submittedName>
        <fullName evidence="2">Uncharacterized protein</fullName>
    </submittedName>
</protein>
<gene>
    <name evidence="2" type="ORF">GJR95_26210</name>
</gene>
<name>A0A6P1W2P4_9BACT</name>
<keyword evidence="3" id="KW-1185">Reference proteome</keyword>
<feature type="region of interest" description="Disordered" evidence="1">
    <location>
        <begin position="46"/>
        <end position="68"/>
    </location>
</feature>
<dbReference type="EMBL" id="CP045997">
    <property type="protein sequence ID" value="QHV98277.1"/>
    <property type="molecule type" value="Genomic_DNA"/>
</dbReference>
<dbReference type="AlphaFoldDB" id="A0A6P1W2P4"/>
<evidence type="ECO:0000256" key="1">
    <source>
        <dbReference type="SAM" id="MobiDB-lite"/>
    </source>
</evidence>
<sequence length="68" mass="7807">MPEPTDDIPDYLPDGSLNIHGKLAYKFRINLGRGQRGKTVYHLQVESPSENEMKKRVDEAMDKAYRGE</sequence>
<proteinExistence type="predicted"/>
<organism evidence="2 3">
    <name type="scientific">Spirosoma endbachense</name>
    <dbReference type="NCBI Taxonomy" id="2666025"/>
    <lineage>
        <taxon>Bacteria</taxon>
        <taxon>Pseudomonadati</taxon>
        <taxon>Bacteroidota</taxon>
        <taxon>Cytophagia</taxon>
        <taxon>Cytophagales</taxon>
        <taxon>Cytophagaceae</taxon>
        <taxon>Spirosoma</taxon>
    </lineage>
</organism>
<evidence type="ECO:0000313" key="2">
    <source>
        <dbReference type="EMBL" id="QHV98277.1"/>
    </source>
</evidence>